<evidence type="ECO:0000256" key="1">
    <source>
        <dbReference type="ARBA" id="ARBA00004842"/>
    </source>
</evidence>
<keyword evidence="4 11" id="KW-0028">Amino-acid biosynthesis</keyword>
<proteinExistence type="inferred from homology"/>
<dbReference type="GO" id="GO:0004765">
    <property type="term" value="F:shikimate kinase activity"/>
    <property type="evidence" value="ECO:0007669"/>
    <property type="project" value="UniProtKB-UniRule"/>
</dbReference>
<dbReference type="CDD" id="cd00464">
    <property type="entry name" value="SK"/>
    <property type="match status" value="1"/>
</dbReference>
<comment type="subunit">
    <text evidence="11">Monomer.</text>
</comment>
<dbReference type="Gene3D" id="3.40.50.300">
    <property type="entry name" value="P-loop containing nucleotide triphosphate hydrolases"/>
    <property type="match status" value="1"/>
</dbReference>
<dbReference type="PRINTS" id="PR01100">
    <property type="entry name" value="SHIKIMTKNASE"/>
</dbReference>
<feature type="binding site" evidence="11">
    <location>
        <position position="120"/>
    </location>
    <ligand>
        <name>ATP</name>
        <dbReference type="ChEBI" id="CHEBI:30616"/>
    </ligand>
</feature>
<keyword evidence="11" id="KW-0479">Metal-binding</keyword>
<keyword evidence="7 11" id="KW-0418">Kinase</keyword>
<dbReference type="RefSeq" id="WP_036137003.1">
    <property type="nucleotide sequence ID" value="NZ_AVPU01000012.1"/>
</dbReference>
<dbReference type="UniPathway" id="UPA00053">
    <property type="reaction ID" value="UER00088"/>
</dbReference>
<evidence type="ECO:0000313" key="13">
    <source>
        <dbReference type="Proteomes" id="UP000029998"/>
    </source>
</evidence>
<dbReference type="SUPFAM" id="SSF52540">
    <property type="entry name" value="P-loop containing nucleoside triphosphate hydrolases"/>
    <property type="match status" value="1"/>
</dbReference>
<keyword evidence="6 11" id="KW-0547">Nucleotide-binding</keyword>
<comment type="similarity">
    <text evidence="2 11">Belongs to the shikimate kinase family.</text>
</comment>
<feature type="binding site" evidence="11">
    <location>
        <position position="36"/>
    </location>
    <ligand>
        <name>substrate</name>
    </ligand>
</feature>
<name>A0A0A0EWC1_9GAMM</name>
<feature type="binding site" evidence="11">
    <location>
        <position position="18"/>
    </location>
    <ligand>
        <name>Mg(2+)</name>
        <dbReference type="ChEBI" id="CHEBI:18420"/>
    </ligand>
</feature>
<dbReference type="GO" id="GO:0009073">
    <property type="term" value="P:aromatic amino acid family biosynthetic process"/>
    <property type="evidence" value="ECO:0007669"/>
    <property type="project" value="UniProtKB-KW"/>
</dbReference>
<keyword evidence="9 11" id="KW-0057">Aromatic amino acid biosynthesis</keyword>
<comment type="cofactor">
    <cofactor evidence="11">
        <name>Mg(2+)</name>
        <dbReference type="ChEBI" id="CHEBI:18420"/>
    </cofactor>
    <text evidence="11">Binds 1 Mg(2+) ion per subunit.</text>
</comment>
<dbReference type="InterPro" id="IPR031322">
    <property type="entry name" value="Shikimate/glucono_kinase"/>
</dbReference>
<dbReference type="InterPro" id="IPR027417">
    <property type="entry name" value="P-loop_NTPase"/>
</dbReference>
<feature type="binding site" evidence="11">
    <location>
        <position position="82"/>
    </location>
    <ligand>
        <name>substrate</name>
    </ligand>
</feature>
<dbReference type="PANTHER" id="PTHR21087">
    <property type="entry name" value="SHIKIMATE KINASE"/>
    <property type="match status" value="1"/>
</dbReference>
<comment type="pathway">
    <text evidence="1 11">Metabolic intermediate biosynthesis; chorismate biosynthesis; chorismate from D-erythrose 4-phosphate and phosphoenolpyruvate: step 5/7.</text>
</comment>
<feature type="binding site" evidence="11">
    <location>
        <begin position="14"/>
        <end position="19"/>
    </location>
    <ligand>
        <name>ATP</name>
        <dbReference type="ChEBI" id="CHEBI:30616"/>
    </ligand>
</feature>
<dbReference type="EC" id="2.7.1.71" evidence="3 11"/>
<evidence type="ECO:0000256" key="10">
    <source>
        <dbReference type="ARBA" id="ARBA00048567"/>
    </source>
</evidence>
<protein>
    <recommendedName>
        <fullName evidence="3 11">Shikimate kinase</fullName>
        <shortName evidence="11">SK</shortName>
        <ecNumber evidence="3 11">2.7.1.71</ecNumber>
    </recommendedName>
</protein>
<evidence type="ECO:0000256" key="9">
    <source>
        <dbReference type="ARBA" id="ARBA00023141"/>
    </source>
</evidence>
<dbReference type="GO" id="GO:0005524">
    <property type="term" value="F:ATP binding"/>
    <property type="evidence" value="ECO:0007669"/>
    <property type="project" value="UniProtKB-UniRule"/>
</dbReference>
<dbReference type="EMBL" id="AVPU01000012">
    <property type="protein sequence ID" value="KGM54560.1"/>
    <property type="molecule type" value="Genomic_DNA"/>
</dbReference>
<keyword evidence="11" id="KW-0460">Magnesium</keyword>
<sequence length="180" mass="18994">MKPAANLVLVGPMGAGKTTLGHALAERLGLHLHDLDRAVELAAGASVADLFAREGEAGFRTREKAKLAELLAGDGALVATGGGAVLDADNRRILRARGFVVYLPVDVATQLARLAGDHTRPLLARPDREQVLQDLAALRTPLYREVADLVFDTTGLAAEDAAAQLADRLATQWMRQGATA</sequence>
<dbReference type="STRING" id="1385517.N800_01180"/>
<comment type="subcellular location">
    <subcellularLocation>
        <location evidence="11">Cytoplasm</location>
    </subcellularLocation>
</comment>
<keyword evidence="13" id="KW-1185">Reference proteome</keyword>
<evidence type="ECO:0000256" key="7">
    <source>
        <dbReference type="ARBA" id="ARBA00022777"/>
    </source>
</evidence>
<keyword evidence="5 11" id="KW-0808">Transferase</keyword>
<comment type="function">
    <text evidence="11">Catalyzes the specific phosphorylation of the 3-hydroxyl group of shikimic acid using ATP as a cosubstrate.</text>
</comment>
<accession>A0A0A0EWC1</accession>
<evidence type="ECO:0000256" key="3">
    <source>
        <dbReference type="ARBA" id="ARBA00012154"/>
    </source>
</evidence>
<reference evidence="12 13" key="1">
    <citation type="submission" date="2013-08" db="EMBL/GenBank/DDBJ databases">
        <title>Genome sequencing of Lysobacter.</title>
        <authorList>
            <person name="Zhang S."/>
            <person name="Wang G."/>
        </authorList>
    </citation>
    <scope>NUCLEOTIDE SEQUENCE [LARGE SCALE GENOMIC DNA]</scope>
    <source>
        <strain evidence="12 13">GH1-9</strain>
    </source>
</reference>
<dbReference type="PANTHER" id="PTHR21087:SF16">
    <property type="entry name" value="SHIKIMATE KINASE 1, CHLOROPLASTIC"/>
    <property type="match status" value="1"/>
</dbReference>
<feature type="binding site" evidence="11">
    <location>
        <position position="139"/>
    </location>
    <ligand>
        <name>substrate</name>
    </ligand>
</feature>
<dbReference type="InterPro" id="IPR000623">
    <property type="entry name" value="Shikimate_kinase/TSH1"/>
</dbReference>
<gene>
    <name evidence="11 12" type="primary">aroK</name>
    <name evidence="12" type="ORF">N800_01180</name>
</gene>
<dbReference type="GO" id="GO:0009423">
    <property type="term" value="P:chorismate biosynthetic process"/>
    <property type="evidence" value="ECO:0007669"/>
    <property type="project" value="UniProtKB-UniRule"/>
</dbReference>
<evidence type="ECO:0000313" key="12">
    <source>
        <dbReference type="EMBL" id="KGM54560.1"/>
    </source>
</evidence>
<dbReference type="GO" id="GO:0000287">
    <property type="term" value="F:magnesium ion binding"/>
    <property type="evidence" value="ECO:0007669"/>
    <property type="project" value="UniProtKB-UniRule"/>
</dbReference>
<dbReference type="AlphaFoldDB" id="A0A0A0EWC1"/>
<organism evidence="12 13">
    <name type="scientific">Lysobacter daejeonensis GH1-9</name>
    <dbReference type="NCBI Taxonomy" id="1385517"/>
    <lineage>
        <taxon>Bacteria</taxon>
        <taxon>Pseudomonadati</taxon>
        <taxon>Pseudomonadota</taxon>
        <taxon>Gammaproteobacteria</taxon>
        <taxon>Lysobacterales</taxon>
        <taxon>Lysobacteraceae</taxon>
        <taxon>Aerolutibacter</taxon>
    </lineage>
</organism>
<keyword evidence="11" id="KW-0963">Cytoplasm</keyword>
<dbReference type="OrthoDB" id="9800332at2"/>
<comment type="catalytic activity">
    <reaction evidence="10 11">
        <text>shikimate + ATP = 3-phosphoshikimate + ADP + H(+)</text>
        <dbReference type="Rhea" id="RHEA:13121"/>
        <dbReference type="ChEBI" id="CHEBI:15378"/>
        <dbReference type="ChEBI" id="CHEBI:30616"/>
        <dbReference type="ChEBI" id="CHEBI:36208"/>
        <dbReference type="ChEBI" id="CHEBI:145989"/>
        <dbReference type="ChEBI" id="CHEBI:456216"/>
        <dbReference type="EC" id="2.7.1.71"/>
    </reaction>
</comment>
<dbReference type="Proteomes" id="UP000029998">
    <property type="component" value="Unassembled WGS sequence"/>
</dbReference>
<evidence type="ECO:0000256" key="11">
    <source>
        <dbReference type="HAMAP-Rule" id="MF_00109"/>
    </source>
</evidence>
<dbReference type="GO" id="GO:0005829">
    <property type="term" value="C:cytosol"/>
    <property type="evidence" value="ECO:0007669"/>
    <property type="project" value="TreeGrafter"/>
</dbReference>
<keyword evidence="8 11" id="KW-0067">ATP-binding</keyword>
<dbReference type="PROSITE" id="PS01128">
    <property type="entry name" value="SHIKIMATE_KINASE"/>
    <property type="match status" value="1"/>
</dbReference>
<evidence type="ECO:0000256" key="4">
    <source>
        <dbReference type="ARBA" id="ARBA00022605"/>
    </source>
</evidence>
<dbReference type="InterPro" id="IPR023000">
    <property type="entry name" value="Shikimate_kinase_CS"/>
</dbReference>
<evidence type="ECO:0000256" key="5">
    <source>
        <dbReference type="ARBA" id="ARBA00022679"/>
    </source>
</evidence>
<feature type="binding site" evidence="11">
    <location>
        <position position="60"/>
    </location>
    <ligand>
        <name>substrate</name>
    </ligand>
</feature>
<dbReference type="GO" id="GO:0008652">
    <property type="term" value="P:amino acid biosynthetic process"/>
    <property type="evidence" value="ECO:0007669"/>
    <property type="project" value="UniProtKB-KW"/>
</dbReference>
<dbReference type="HAMAP" id="MF_00109">
    <property type="entry name" value="Shikimate_kinase"/>
    <property type="match status" value="1"/>
</dbReference>
<evidence type="ECO:0000256" key="2">
    <source>
        <dbReference type="ARBA" id="ARBA00006997"/>
    </source>
</evidence>
<evidence type="ECO:0000256" key="6">
    <source>
        <dbReference type="ARBA" id="ARBA00022741"/>
    </source>
</evidence>
<evidence type="ECO:0000256" key="8">
    <source>
        <dbReference type="ARBA" id="ARBA00022840"/>
    </source>
</evidence>
<dbReference type="eggNOG" id="COG0703">
    <property type="taxonomic scope" value="Bacteria"/>
</dbReference>
<comment type="caution">
    <text evidence="11">Lacks conserved residue(s) required for the propagation of feature annotation.</text>
</comment>
<comment type="caution">
    <text evidence="12">The sequence shown here is derived from an EMBL/GenBank/DDBJ whole genome shotgun (WGS) entry which is preliminary data.</text>
</comment>
<dbReference type="Pfam" id="PF01202">
    <property type="entry name" value="SKI"/>
    <property type="match status" value="1"/>
</dbReference>